<comment type="catalytic activity">
    <reaction evidence="12">
        <text>(2R,3R)-2,3-dihydroxy-3-methylpentanoate + NADP(+) = (S)-2-ethyl-2-hydroxy-3-oxobutanoate + NADPH + H(+)</text>
        <dbReference type="Rhea" id="RHEA:13493"/>
        <dbReference type="ChEBI" id="CHEBI:15378"/>
        <dbReference type="ChEBI" id="CHEBI:49256"/>
        <dbReference type="ChEBI" id="CHEBI:49258"/>
        <dbReference type="ChEBI" id="CHEBI:57783"/>
        <dbReference type="ChEBI" id="CHEBI:58349"/>
        <dbReference type="EC" id="1.1.1.86"/>
    </reaction>
</comment>
<feature type="binding site" evidence="12 13">
    <location>
        <position position="195"/>
    </location>
    <ligand>
        <name>Mg(2+)</name>
        <dbReference type="ChEBI" id="CHEBI:18420"/>
        <label>1</label>
    </ligand>
</feature>
<dbReference type="PROSITE" id="PS51851">
    <property type="entry name" value="KARI_C"/>
    <property type="match status" value="1"/>
</dbReference>
<dbReference type="PANTHER" id="PTHR21371">
    <property type="entry name" value="KETOL-ACID REDUCTOISOMERASE, MITOCHONDRIAL"/>
    <property type="match status" value="1"/>
</dbReference>
<dbReference type="NCBIfam" id="NF009940">
    <property type="entry name" value="PRK13403.1"/>
    <property type="match status" value="1"/>
</dbReference>
<evidence type="ECO:0000256" key="4">
    <source>
        <dbReference type="ARBA" id="ARBA00010318"/>
    </source>
</evidence>
<dbReference type="GO" id="GO:0009097">
    <property type="term" value="P:isoleucine biosynthetic process"/>
    <property type="evidence" value="ECO:0007669"/>
    <property type="project" value="UniProtKB-UniRule"/>
</dbReference>
<dbReference type="Proteomes" id="UP000681075">
    <property type="component" value="Unassembled WGS sequence"/>
</dbReference>
<gene>
    <name evidence="12 16" type="primary">ilvC</name>
    <name evidence="16" type="ORF">TMPK1_33270</name>
</gene>
<dbReference type="SUPFAM" id="SSF48179">
    <property type="entry name" value="6-phosphogluconate dehydrogenase C-terminal domain-like"/>
    <property type="match status" value="1"/>
</dbReference>
<comment type="cofactor">
    <cofactor evidence="12">
        <name>Mg(2+)</name>
        <dbReference type="ChEBI" id="CHEBI:18420"/>
    </cofactor>
    <text evidence="12">Binds 2 magnesium ions per subunit.</text>
</comment>
<dbReference type="PANTHER" id="PTHR21371:SF1">
    <property type="entry name" value="KETOL-ACID REDUCTOISOMERASE, MITOCHONDRIAL"/>
    <property type="match status" value="1"/>
</dbReference>
<keyword evidence="9 12" id="KW-0560">Oxidoreductase</keyword>
<feature type="binding site" evidence="12">
    <location>
        <begin position="24"/>
        <end position="27"/>
    </location>
    <ligand>
        <name>NADP(+)</name>
        <dbReference type="ChEBI" id="CHEBI:58349"/>
    </ligand>
</feature>
<dbReference type="FunFam" id="3.40.50.720:FF:000023">
    <property type="entry name" value="Ketol-acid reductoisomerase (NADP(+))"/>
    <property type="match status" value="1"/>
</dbReference>
<keyword evidence="17" id="KW-1185">Reference proteome</keyword>
<evidence type="ECO:0000256" key="1">
    <source>
        <dbReference type="ARBA" id="ARBA00002172"/>
    </source>
</evidence>
<dbReference type="PIRSF" id="PIRSF000116">
    <property type="entry name" value="IlvC_gammaproteo"/>
    <property type="match status" value="1"/>
</dbReference>
<evidence type="ECO:0000256" key="9">
    <source>
        <dbReference type="ARBA" id="ARBA00023002"/>
    </source>
</evidence>
<comment type="pathway">
    <text evidence="2 12">Amino-acid biosynthesis; L-valine biosynthesis; L-valine from pyruvate: step 2/4.</text>
</comment>
<dbReference type="GO" id="GO:0005829">
    <property type="term" value="C:cytosol"/>
    <property type="evidence" value="ECO:0007669"/>
    <property type="project" value="TreeGrafter"/>
</dbReference>
<evidence type="ECO:0000256" key="8">
    <source>
        <dbReference type="ARBA" id="ARBA00022857"/>
    </source>
</evidence>
<feature type="binding site" evidence="12">
    <location>
        <position position="134"/>
    </location>
    <ligand>
        <name>NADP(+)</name>
        <dbReference type="ChEBI" id="CHEBI:58349"/>
    </ligand>
</feature>
<keyword evidence="5 12" id="KW-0028">Amino-acid biosynthesis</keyword>
<evidence type="ECO:0000259" key="14">
    <source>
        <dbReference type="PROSITE" id="PS51850"/>
    </source>
</evidence>
<dbReference type="PROSITE" id="PS51850">
    <property type="entry name" value="KARI_N"/>
    <property type="match status" value="1"/>
</dbReference>
<keyword evidence="6 12" id="KW-0479">Metal-binding</keyword>
<feature type="binding site" evidence="12 13">
    <location>
        <position position="231"/>
    </location>
    <ligand>
        <name>Mg(2+)</name>
        <dbReference type="ChEBI" id="CHEBI:18420"/>
        <label>2</label>
    </ligand>
</feature>
<evidence type="ECO:0000256" key="6">
    <source>
        <dbReference type="ARBA" id="ARBA00022723"/>
    </source>
</evidence>
<evidence type="ECO:0000256" key="10">
    <source>
        <dbReference type="ARBA" id="ARBA00023304"/>
    </source>
</evidence>
<comment type="function">
    <text evidence="1 12">Involved in the biosynthesis of branched-chain amino acids (BCAA). Catalyzes an alkyl-migration followed by a ketol-acid reduction of (S)-2-acetolactate (S2AL) to yield (R)-2,3-dihydroxy-isovalerate. In the isomerase reaction, S2AL is rearranged via a Mg-dependent methyl migration to produce 3-hydroxy-3-methyl-2-ketobutyrate (HMKB). In the reductase reaction, this 2-ketoacid undergoes a metal-dependent reduction by NADPH to yield (R)-2,3-dihydroxy-isovalerate.</text>
</comment>
<dbReference type="InterPro" id="IPR000506">
    <property type="entry name" value="KARI_C"/>
</dbReference>
<dbReference type="GO" id="GO:0050661">
    <property type="term" value="F:NADP binding"/>
    <property type="evidence" value="ECO:0007669"/>
    <property type="project" value="InterPro"/>
</dbReference>
<keyword evidence="7 12" id="KW-0460">Magnesium</keyword>
<dbReference type="EMBL" id="BOPV01000001">
    <property type="protein sequence ID" value="GIL41090.1"/>
    <property type="molecule type" value="Genomic_DNA"/>
</dbReference>
<dbReference type="InterPro" id="IPR013116">
    <property type="entry name" value="KARI_N"/>
</dbReference>
<evidence type="ECO:0000256" key="3">
    <source>
        <dbReference type="ARBA" id="ARBA00004885"/>
    </source>
</evidence>
<evidence type="ECO:0000256" key="11">
    <source>
        <dbReference type="ARBA" id="ARBA00049021"/>
    </source>
</evidence>
<dbReference type="Gene3D" id="6.10.240.10">
    <property type="match status" value="1"/>
</dbReference>
<feature type="binding site" evidence="12">
    <location>
        <position position="53"/>
    </location>
    <ligand>
        <name>NADP(+)</name>
        <dbReference type="ChEBI" id="CHEBI:58349"/>
    </ligand>
</feature>
<evidence type="ECO:0000256" key="13">
    <source>
        <dbReference type="PROSITE-ProRule" id="PRU01198"/>
    </source>
</evidence>
<dbReference type="HAMAP" id="MF_00435">
    <property type="entry name" value="IlvC"/>
    <property type="match status" value="1"/>
</dbReference>
<feature type="binding site" evidence="12 13">
    <location>
        <position position="227"/>
    </location>
    <ligand>
        <name>Mg(2+)</name>
        <dbReference type="ChEBI" id="CHEBI:18420"/>
        <label>2</label>
    </ligand>
</feature>
<protein>
    <recommendedName>
        <fullName evidence="12">Ketol-acid reductoisomerase (NADP(+))</fullName>
        <shortName evidence="12">KARI</shortName>
        <ecNumber evidence="12">1.1.1.86</ecNumber>
    </recommendedName>
    <alternativeName>
        <fullName evidence="12">Acetohydroxy-acid isomeroreductase</fullName>
        <shortName evidence="12">AHIR</shortName>
    </alternativeName>
    <alternativeName>
        <fullName evidence="12">Alpha-keto-beta-hydroxylacyl reductoisomerase</fullName>
    </alternativeName>
</protein>
<evidence type="ECO:0000259" key="15">
    <source>
        <dbReference type="PROSITE" id="PS51851"/>
    </source>
</evidence>
<keyword evidence="8 12" id="KW-0521">NADP</keyword>
<dbReference type="NCBIfam" id="TIGR00465">
    <property type="entry name" value="ilvC"/>
    <property type="match status" value="1"/>
</dbReference>
<dbReference type="AlphaFoldDB" id="A0A8S8XJX7"/>
<feature type="binding site" evidence="12">
    <location>
        <position position="51"/>
    </location>
    <ligand>
        <name>NADP(+)</name>
        <dbReference type="ChEBI" id="CHEBI:58349"/>
    </ligand>
</feature>
<keyword evidence="10 12" id="KW-0100">Branched-chain amino acid biosynthesis</keyword>
<dbReference type="Pfam" id="PF01450">
    <property type="entry name" value="KARI_C"/>
    <property type="match status" value="1"/>
</dbReference>
<dbReference type="Gene3D" id="3.40.50.720">
    <property type="entry name" value="NAD(P)-binding Rossmann-like Domain"/>
    <property type="match status" value="1"/>
</dbReference>
<evidence type="ECO:0000313" key="17">
    <source>
        <dbReference type="Proteomes" id="UP000681075"/>
    </source>
</evidence>
<sequence>MRVYYDRDADVGLIRGKKVAVIGYGSQGHAHAMNLRDSGVGEVRVALRPGSATAKKAEAAGFTVMSGADAAKWADLVMILTPDELQKELYYTDLAPNLRQGAAIAFAHGLNIHFKLIEPRPDLDVFMIAPKGPGHTVRSEYQKGGGVPCLIAVAQDASGQAHDIALSYASAVGGGRSGIIETTFREECETDLFGEQAVLCGGLTALIQAGFETLVEAGYAPEMAYFECLHEVKLIVDLIYEGGIANMRYSISNTAEYGDYKTGPRMVTPETKAEMKRVLDDIQSGRFVRDWMLENAAGLPSFKATRRNQSEHPIEEVGAKLRAMMPWIAANKLVDRARN</sequence>
<dbReference type="EC" id="1.1.1.86" evidence="12"/>
<feature type="domain" description="KARI C-terminal knotted" evidence="15">
    <location>
        <begin position="183"/>
        <end position="328"/>
    </location>
</feature>
<feature type="binding site" evidence="12">
    <location>
        <position position="48"/>
    </location>
    <ligand>
        <name>NADP(+)</name>
        <dbReference type="ChEBI" id="CHEBI:58349"/>
    </ligand>
</feature>
<dbReference type="InterPro" id="IPR008927">
    <property type="entry name" value="6-PGluconate_DH-like_C_sf"/>
</dbReference>
<feature type="binding site" evidence="12 13">
    <location>
        <position position="191"/>
    </location>
    <ligand>
        <name>Mg(2+)</name>
        <dbReference type="ChEBI" id="CHEBI:18420"/>
        <label>2</label>
    </ligand>
</feature>
<evidence type="ECO:0000256" key="12">
    <source>
        <dbReference type="HAMAP-Rule" id="MF_00435"/>
    </source>
</evidence>
<dbReference type="InterPro" id="IPR014359">
    <property type="entry name" value="KARI_prok"/>
</dbReference>
<comment type="caution">
    <text evidence="12">Lacks conserved residue(s) required for the propagation of feature annotation.</text>
</comment>
<comment type="catalytic activity">
    <reaction evidence="11 12">
        <text>(2R)-2,3-dihydroxy-3-methylbutanoate + NADP(+) = (2S)-2-acetolactate + NADPH + H(+)</text>
        <dbReference type="Rhea" id="RHEA:22068"/>
        <dbReference type="ChEBI" id="CHEBI:15378"/>
        <dbReference type="ChEBI" id="CHEBI:49072"/>
        <dbReference type="ChEBI" id="CHEBI:57783"/>
        <dbReference type="ChEBI" id="CHEBI:58349"/>
        <dbReference type="ChEBI" id="CHEBI:58476"/>
        <dbReference type="EC" id="1.1.1.86"/>
    </reaction>
</comment>
<evidence type="ECO:0000313" key="16">
    <source>
        <dbReference type="EMBL" id="GIL41090.1"/>
    </source>
</evidence>
<comment type="similarity">
    <text evidence="4 12 13">Belongs to the ketol-acid reductoisomerase family.</text>
</comment>
<dbReference type="NCBIfam" id="NF004017">
    <property type="entry name" value="PRK05479.1"/>
    <property type="match status" value="1"/>
</dbReference>
<dbReference type="SUPFAM" id="SSF51735">
    <property type="entry name" value="NAD(P)-binding Rossmann-fold domains"/>
    <property type="match status" value="1"/>
</dbReference>
<dbReference type="GO" id="GO:0004455">
    <property type="term" value="F:ketol-acid reductoisomerase activity"/>
    <property type="evidence" value="ECO:0007669"/>
    <property type="project" value="UniProtKB-UniRule"/>
</dbReference>
<evidence type="ECO:0000256" key="5">
    <source>
        <dbReference type="ARBA" id="ARBA00022605"/>
    </source>
</evidence>
<dbReference type="GO" id="GO:0009099">
    <property type="term" value="P:L-valine biosynthetic process"/>
    <property type="evidence" value="ECO:0007669"/>
    <property type="project" value="UniProtKB-UniRule"/>
</dbReference>
<accession>A0A8S8XJX7</accession>
<evidence type="ECO:0000256" key="7">
    <source>
        <dbReference type="ARBA" id="ARBA00022842"/>
    </source>
</evidence>
<evidence type="ECO:0000256" key="2">
    <source>
        <dbReference type="ARBA" id="ARBA00004864"/>
    </source>
</evidence>
<dbReference type="InterPro" id="IPR036291">
    <property type="entry name" value="NAD(P)-bd_dom_sf"/>
</dbReference>
<dbReference type="GO" id="GO:0000287">
    <property type="term" value="F:magnesium ion binding"/>
    <property type="evidence" value="ECO:0007669"/>
    <property type="project" value="UniProtKB-UniRule"/>
</dbReference>
<dbReference type="RefSeq" id="WP_420244431.1">
    <property type="nucleotide sequence ID" value="NZ_BOPV01000001.1"/>
</dbReference>
<comment type="pathway">
    <text evidence="3 12">Amino-acid biosynthesis; L-isoleucine biosynthesis; L-isoleucine from 2-oxobutanoate: step 2/4.</text>
</comment>
<dbReference type="Pfam" id="PF07991">
    <property type="entry name" value="KARI_N"/>
    <property type="match status" value="1"/>
</dbReference>
<feature type="binding site" evidence="12 13">
    <location>
        <position position="191"/>
    </location>
    <ligand>
        <name>Mg(2+)</name>
        <dbReference type="ChEBI" id="CHEBI:18420"/>
        <label>1</label>
    </ligand>
</feature>
<feature type="active site" evidence="12">
    <location>
        <position position="108"/>
    </location>
</feature>
<feature type="domain" description="KARI N-terminal Rossmann" evidence="14">
    <location>
        <begin position="1"/>
        <end position="182"/>
    </location>
</feature>
<organism evidence="16 17">
    <name type="scientific">Roseiterribacter gracilis</name>
    <dbReference type="NCBI Taxonomy" id="2812848"/>
    <lineage>
        <taxon>Bacteria</taxon>
        <taxon>Pseudomonadati</taxon>
        <taxon>Pseudomonadota</taxon>
        <taxon>Alphaproteobacteria</taxon>
        <taxon>Rhodospirillales</taxon>
        <taxon>Roseiterribacteraceae</taxon>
        <taxon>Roseiterribacter</taxon>
    </lineage>
</organism>
<proteinExistence type="inferred from homology"/>
<comment type="caution">
    <text evidence="16">The sequence shown here is derived from an EMBL/GenBank/DDBJ whole genome shotgun (WGS) entry which is preliminary data.</text>
</comment>
<reference evidence="16" key="1">
    <citation type="submission" date="2021-02" db="EMBL/GenBank/DDBJ databases">
        <title>Genome sequence of Rhodospirillales sp. strain TMPK1 isolated from soil.</title>
        <authorList>
            <person name="Nakai R."/>
            <person name="Kusada H."/>
            <person name="Tamaki H."/>
        </authorList>
    </citation>
    <scope>NUCLEOTIDE SEQUENCE</scope>
    <source>
        <strain evidence="16">TMPK1</strain>
    </source>
</reference>
<name>A0A8S8XJX7_9PROT</name>
<feature type="binding site" evidence="12 13">
    <location>
        <position position="252"/>
    </location>
    <ligand>
        <name>substrate</name>
    </ligand>
</feature>
<dbReference type="InterPro" id="IPR013023">
    <property type="entry name" value="KARI"/>
</dbReference>